<evidence type="ECO:0000313" key="5">
    <source>
        <dbReference type="EMBL" id="GAA4992795.1"/>
    </source>
</evidence>
<dbReference type="Gene3D" id="1.10.10.2830">
    <property type="match status" value="1"/>
</dbReference>
<dbReference type="Pfam" id="PF17762">
    <property type="entry name" value="HTH_ParB"/>
    <property type="match status" value="1"/>
</dbReference>
<dbReference type="PANTHER" id="PTHR33375:SF1">
    <property type="entry name" value="CHROMOSOME-PARTITIONING PROTEIN PARB-RELATED"/>
    <property type="match status" value="1"/>
</dbReference>
<dbReference type="InterPro" id="IPR003115">
    <property type="entry name" value="ParB_N"/>
</dbReference>
<comment type="similarity">
    <text evidence="1">Belongs to the ParB family.</text>
</comment>
<reference evidence="6" key="1">
    <citation type="journal article" date="2019" name="Int. J. Syst. Evol. Microbiol.">
        <title>The Global Catalogue of Microorganisms (GCM) 10K type strain sequencing project: providing services to taxonomists for standard genome sequencing and annotation.</title>
        <authorList>
            <consortium name="The Broad Institute Genomics Platform"/>
            <consortium name="The Broad Institute Genome Sequencing Center for Infectious Disease"/>
            <person name="Wu L."/>
            <person name="Ma J."/>
        </authorList>
    </citation>
    <scope>NUCLEOTIDE SEQUENCE [LARGE SCALE GENOMIC DNA]</scope>
    <source>
        <strain evidence="6">JCM 17986</strain>
    </source>
</reference>
<dbReference type="InterPro" id="IPR041468">
    <property type="entry name" value="HTH_ParB/Spo0J"/>
</dbReference>
<evidence type="ECO:0000256" key="3">
    <source>
        <dbReference type="SAM" id="MobiDB-lite"/>
    </source>
</evidence>
<evidence type="ECO:0000313" key="6">
    <source>
        <dbReference type="Proteomes" id="UP001500466"/>
    </source>
</evidence>
<sequence>MSRRQGSLANLLPPKSDGGTPPKKPAAVSKSAAPPVVGAAPEVATTLIAFNPYNPRESLGDVAELTASMQEHGQMQVITVVTREAFLKAHPHTESEIGPDALYVVVDGNRRRLAGEMAGLAKLKYVVDDSLAETAETMLVSALITGIHHQSFEPIDEARAIERLVDVLGSAAEVARHLSKTPGWVSQRRALLKLVPELQEEVKSGALTVKAARTIGTLPENEQPKAAAEARAARTRDKAAGPGKARSSGEQPTRVPAQASTGTADEQRGTTLPHAGTAAPTMRLGTPQEIATELAQHLAPAELEVLVEILMSKIEA</sequence>
<dbReference type="Proteomes" id="UP001500466">
    <property type="component" value="Unassembled WGS sequence"/>
</dbReference>
<organism evidence="5 6">
    <name type="scientific">Yinghuangia aomiensis</name>
    <dbReference type="NCBI Taxonomy" id="676205"/>
    <lineage>
        <taxon>Bacteria</taxon>
        <taxon>Bacillati</taxon>
        <taxon>Actinomycetota</taxon>
        <taxon>Actinomycetes</taxon>
        <taxon>Kitasatosporales</taxon>
        <taxon>Streptomycetaceae</taxon>
        <taxon>Yinghuangia</taxon>
    </lineage>
</organism>
<evidence type="ECO:0000256" key="2">
    <source>
        <dbReference type="ARBA" id="ARBA00022829"/>
    </source>
</evidence>
<dbReference type="PANTHER" id="PTHR33375">
    <property type="entry name" value="CHROMOSOME-PARTITIONING PROTEIN PARB-RELATED"/>
    <property type="match status" value="1"/>
</dbReference>
<dbReference type="Pfam" id="PF02195">
    <property type="entry name" value="ParB_N"/>
    <property type="match status" value="1"/>
</dbReference>
<comment type="caution">
    <text evidence="5">The sequence shown here is derived from an EMBL/GenBank/DDBJ whole genome shotgun (WGS) entry which is preliminary data.</text>
</comment>
<dbReference type="EMBL" id="BAABHS010000048">
    <property type="protein sequence ID" value="GAA4992795.1"/>
    <property type="molecule type" value="Genomic_DNA"/>
</dbReference>
<dbReference type="NCBIfam" id="TIGR00180">
    <property type="entry name" value="parB_part"/>
    <property type="match status" value="1"/>
</dbReference>
<protein>
    <recommendedName>
        <fullName evidence="4">ParB-like N-terminal domain-containing protein</fullName>
    </recommendedName>
</protein>
<gene>
    <name evidence="5" type="ORF">GCM10023205_76750</name>
</gene>
<keyword evidence="6" id="KW-1185">Reference proteome</keyword>
<feature type="region of interest" description="Disordered" evidence="3">
    <location>
        <begin position="218"/>
        <end position="280"/>
    </location>
</feature>
<dbReference type="SUPFAM" id="SSF109709">
    <property type="entry name" value="KorB DNA-binding domain-like"/>
    <property type="match status" value="1"/>
</dbReference>
<proteinExistence type="inferred from homology"/>
<feature type="domain" description="ParB-like N-terminal" evidence="4">
    <location>
        <begin position="41"/>
        <end position="144"/>
    </location>
</feature>
<dbReference type="SMART" id="SM00470">
    <property type="entry name" value="ParB"/>
    <property type="match status" value="1"/>
</dbReference>
<dbReference type="InterPro" id="IPR004437">
    <property type="entry name" value="ParB/RepB/Spo0J"/>
</dbReference>
<evidence type="ECO:0000256" key="1">
    <source>
        <dbReference type="ARBA" id="ARBA00006295"/>
    </source>
</evidence>
<evidence type="ECO:0000259" key="4">
    <source>
        <dbReference type="SMART" id="SM00470"/>
    </source>
</evidence>
<accession>A0ABP9I9S7</accession>
<dbReference type="InterPro" id="IPR036086">
    <property type="entry name" value="ParB/Sulfiredoxin_sf"/>
</dbReference>
<feature type="region of interest" description="Disordered" evidence="3">
    <location>
        <begin position="1"/>
        <end position="33"/>
    </location>
</feature>
<dbReference type="SUPFAM" id="SSF110849">
    <property type="entry name" value="ParB/Sulfiredoxin"/>
    <property type="match status" value="1"/>
</dbReference>
<dbReference type="InterPro" id="IPR050336">
    <property type="entry name" value="Chromosome_partition/occlusion"/>
</dbReference>
<keyword evidence="2" id="KW-0159">Chromosome partition</keyword>
<name>A0ABP9I9S7_9ACTN</name>
<dbReference type="Gene3D" id="3.90.1530.30">
    <property type="match status" value="1"/>
</dbReference>